<keyword evidence="2" id="KW-1185">Reference proteome</keyword>
<dbReference type="EMBL" id="CAJJDO010000083">
    <property type="protein sequence ID" value="CAD8184677.1"/>
    <property type="molecule type" value="Genomic_DNA"/>
</dbReference>
<dbReference type="PANTHER" id="PTHR12277:SF197">
    <property type="entry name" value="CHROMOSOME UNDETERMINED SCAFFOLD_38, WHOLE GENOME SHOTGUN SEQUENCE"/>
    <property type="match status" value="1"/>
</dbReference>
<reference evidence="1" key="1">
    <citation type="submission" date="2021-01" db="EMBL/GenBank/DDBJ databases">
        <authorList>
            <consortium name="Genoscope - CEA"/>
            <person name="William W."/>
        </authorList>
    </citation>
    <scope>NUCLEOTIDE SEQUENCE</scope>
</reference>
<proteinExistence type="predicted"/>
<comment type="caution">
    <text evidence="1">The sequence shown here is derived from an EMBL/GenBank/DDBJ whole genome shotgun (WGS) entry which is preliminary data.</text>
</comment>
<sequence length="351" mass="40812">MEVNSFIFPAPKCEYTEKNFKELIWVPVYKSKQNKQLGVQSANQSKRPSTQQDLYFEESNYDQDVDENVIVHKSPPRLLNKYKSNNVKTLLSKKHQNRLYESLANVCLTSTPNEKIQHPRCNKLPIRHLKQITQQDEEECEIIKKIPCAYINNQSKQTLVYFHSNGEDLYQAYELMWRIGNSLKLNILGVEYPGYGIYKGDSNEQTILEDADHIMNYLINTKKIEESNIMICGRSIGSGPACYIASKYKPFMLILISPFLSIQQLVEHKLGKFVSVLIKERFPNYKHISEVQCPIYILHGQSDNMIPLSHALKLQRLCKCKCKLTTPYHMTHATFNLQQDLIIPLLRFMMN</sequence>
<evidence type="ECO:0008006" key="3">
    <source>
        <dbReference type="Google" id="ProtNLM"/>
    </source>
</evidence>
<dbReference type="Proteomes" id="UP000689195">
    <property type="component" value="Unassembled WGS sequence"/>
</dbReference>
<gene>
    <name evidence="1" type="ORF">PPENT_87.1.T0830183</name>
</gene>
<protein>
    <recommendedName>
        <fullName evidence="3">Serine aminopeptidase S33 domain-containing protein</fullName>
    </recommendedName>
</protein>
<accession>A0A8S1W748</accession>
<dbReference type="OrthoDB" id="10249433at2759"/>
<dbReference type="AlphaFoldDB" id="A0A8S1W748"/>
<evidence type="ECO:0000313" key="1">
    <source>
        <dbReference type="EMBL" id="CAD8184677.1"/>
    </source>
</evidence>
<organism evidence="1 2">
    <name type="scientific">Paramecium pentaurelia</name>
    <dbReference type="NCBI Taxonomy" id="43138"/>
    <lineage>
        <taxon>Eukaryota</taxon>
        <taxon>Sar</taxon>
        <taxon>Alveolata</taxon>
        <taxon>Ciliophora</taxon>
        <taxon>Intramacronucleata</taxon>
        <taxon>Oligohymenophorea</taxon>
        <taxon>Peniculida</taxon>
        <taxon>Parameciidae</taxon>
        <taxon>Paramecium</taxon>
    </lineage>
</organism>
<name>A0A8S1W748_9CILI</name>
<evidence type="ECO:0000313" key="2">
    <source>
        <dbReference type="Proteomes" id="UP000689195"/>
    </source>
</evidence>
<dbReference type="PANTHER" id="PTHR12277">
    <property type="entry name" value="ALPHA/BETA HYDROLASE DOMAIN-CONTAINING PROTEIN"/>
    <property type="match status" value="1"/>
</dbReference>